<dbReference type="Proteomes" id="UP000000745">
    <property type="component" value="Chromosome"/>
</dbReference>
<dbReference type="KEGG" id="efe:EFER_2069"/>
<gene>
    <name evidence="1" type="ordered locus">EFER_2069</name>
</gene>
<dbReference type="EMBL" id="CU928158">
    <property type="protein sequence ID" value="CAQ89572.1"/>
    <property type="molecule type" value="Genomic_DNA"/>
</dbReference>
<organism evidence="1 2">
    <name type="scientific">Escherichia fergusonii (strain ATCC 35469 / DSM 13698 / CCUG 18766 / IAM 14443 / JCM 21226 / LMG 7866 / NBRC 102419 / NCTC 12128 / CDC 0568-73)</name>
    <dbReference type="NCBI Taxonomy" id="585054"/>
    <lineage>
        <taxon>Bacteria</taxon>
        <taxon>Pseudomonadati</taxon>
        <taxon>Pseudomonadota</taxon>
        <taxon>Gammaproteobacteria</taxon>
        <taxon>Enterobacterales</taxon>
        <taxon>Enterobacteriaceae</taxon>
        <taxon>Escherichia</taxon>
    </lineage>
</organism>
<sequence>MLRSCVLLEWHQTSVRLAGLLSMRLMDSPIKNARRQPSVLIKYKWNFNNIQRGNYMRNKGFNPPDTHKEVKRLRFLRSIDERTQISFVKVARTELLKAEARALLPSLPKEEGYTFIPNAFLEKLLKEDISVSQFNDVLKVFRQGR</sequence>
<dbReference type="AlphaFoldDB" id="B7LUB7"/>
<proteinExistence type="predicted"/>
<keyword evidence="2" id="KW-1185">Reference proteome</keyword>
<reference evidence="2" key="1">
    <citation type="journal article" date="2009" name="PLoS Genet.">
        <title>Organised genome dynamics in the Escherichia coli species results in highly diverse adaptive paths.</title>
        <authorList>
            <person name="Touchon M."/>
            <person name="Hoede C."/>
            <person name="Tenaillon O."/>
            <person name="Barbe V."/>
            <person name="Baeriswyl S."/>
            <person name="Bidet P."/>
            <person name="Bingen E."/>
            <person name="Bonacorsi S."/>
            <person name="Bouchier C."/>
            <person name="Bouvet O."/>
            <person name="Calteau A."/>
            <person name="Chiapello H."/>
            <person name="Clermont O."/>
            <person name="Cruveiller S."/>
            <person name="Danchin A."/>
            <person name="Diard M."/>
            <person name="Dossat C."/>
            <person name="Karoui M.E."/>
            <person name="Frapy E."/>
            <person name="Garry L."/>
            <person name="Ghigo J.M."/>
            <person name="Gilles A.M."/>
            <person name="Johnson J."/>
            <person name="Le Bouguenec C."/>
            <person name="Lescat M."/>
            <person name="Mangenot S."/>
            <person name="Martinez-Jehanne V."/>
            <person name="Matic I."/>
            <person name="Nassif X."/>
            <person name="Oztas S."/>
            <person name="Petit M.A."/>
            <person name="Pichon C."/>
            <person name="Rouy Z."/>
            <person name="Ruf C.S."/>
            <person name="Schneider D."/>
            <person name="Tourret J."/>
            <person name="Vacherie B."/>
            <person name="Vallenet D."/>
            <person name="Medigue C."/>
            <person name="Rocha E.P.C."/>
            <person name="Denamur E."/>
        </authorList>
    </citation>
    <scope>NUCLEOTIDE SEQUENCE [LARGE SCALE GENOMIC DNA]</scope>
    <source>
        <strain evidence="2">ATCC 35469 / DSM 13698 / BCRC 15582 / CCUG 18766 / IAM 14443 / JCM 21226 / LMG 7866 / NBRC 102419 / NCTC 12128 / CDC 0568-73</strain>
    </source>
</reference>
<evidence type="ECO:0000313" key="1">
    <source>
        <dbReference type="EMBL" id="CAQ89572.1"/>
    </source>
</evidence>
<protein>
    <submittedName>
        <fullName evidence="1">Uncharacterized protein</fullName>
    </submittedName>
</protein>
<accession>B7LUB7</accession>
<dbReference type="HOGENOM" id="CLU_1783932_0_0_6"/>
<name>B7LUB7_ESCF3</name>
<evidence type="ECO:0000313" key="2">
    <source>
        <dbReference type="Proteomes" id="UP000000745"/>
    </source>
</evidence>